<dbReference type="AlphaFoldDB" id="A0A8X8C806"/>
<keyword evidence="3" id="KW-1185">Reference proteome</keyword>
<name>A0A8X8C806_POPTO</name>
<proteinExistence type="predicted"/>
<evidence type="ECO:0000313" key="2">
    <source>
        <dbReference type="EMBL" id="KAG6745894.1"/>
    </source>
</evidence>
<protein>
    <recommendedName>
        <fullName evidence="4">Galactose oxidase/kelch repeat superfamily protein</fullName>
    </recommendedName>
</protein>
<dbReference type="PANTHER" id="PTHR23244:SF471">
    <property type="entry name" value="GUANINE NUCLEOTIDE-BINDING PROTEIN SUBUNIT BETA 1-RELATED"/>
    <property type="match status" value="1"/>
</dbReference>
<accession>A0A8X8C806</accession>
<feature type="compositionally biased region" description="Basic and acidic residues" evidence="1">
    <location>
        <begin position="616"/>
        <end position="629"/>
    </location>
</feature>
<dbReference type="EMBL" id="JAAWWB010000030">
    <property type="protein sequence ID" value="KAG6745894.1"/>
    <property type="molecule type" value="Genomic_DNA"/>
</dbReference>
<evidence type="ECO:0000256" key="1">
    <source>
        <dbReference type="SAM" id="MobiDB-lite"/>
    </source>
</evidence>
<dbReference type="InterPro" id="IPR006652">
    <property type="entry name" value="Kelch_1"/>
</dbReference>
<dbReference type="OrthoDB" id="10251809at2759"/>
<sequence length="695" mass="77180">MTIKTKESDVYSYGVVLLELITRKKALDPSFTEGTAEGTAIVGWVRPLQKILSGKIFPGKKTKRKMRWERVLLQQQGVQIEELNGPGKRWGHTCNSIKGGRFLYVFGGYGKDNCQTNQVHVFDTVNQTWSQPVLNGTPPVPRDSHTCTTVGDNLYVFGGTDGKNPLNDLRILDTSSHTWITPNVRGDGPEAREGHGAALVGKRLFIYGGCGKSSDNYHEVYYEDLYILNTETFVWKQAITTGTPPSARDSHTCSSWRDKIIVIGGEDGHDYYLSDVHILDTETLVWKELNTLGQKLPPRAGHSTVAFGKNLFVFGGFTDAQNLYDDFYMLDVGKYHAILSKSECIIHQLAIVIVTCSSKHPHLLSGQLPPRAGHSIVAFGKNLFVLVDLQMPKNLCDDFYMLDVETGVWTKVMTTGDGPSARFSVAGDCLDPLKGGVLVFIGGCNKSLEALEDMYYLHTGHTRVQDEWRLEKLSLKKQLKLKCQEQNLNSSVRDKVLVQIDTNADIHHTLPSYAQPGRENFPLNQRQLHQGKKTFQAKVTESLPHGYTIETTVYGKPLRGILFSNKPSSPQIVNHNNSRKRASAEIGVVLKSDYNSKPKTSKTLKQDAVENMQPDNAHEKESTAQEPKTEAAAVPDLKNLASSNVHQSHEAPQNAEPPVAPTLNLNDDMISDAPNSDTEFLKEKSTLGEDSTTWC</sequence>
<dbReference type="PANTHER" id="PTHR23244">
    <property type="entry name" value="KELCH REPEAT DOMAIN"/>
    <property type="match status" value="1"/>
</dbReference>
<reference evidence="2" key="1">
    <citation type="journal article" date="2020" name="bioRxiv">
        <title>Hybrid origin of Populus tomentosa Carr. identified through genome sequencing and phylogenomic analysis.</title>
        <authorList>
            <person name="An X."/>
            <person name="Gao K."/>
            <person name="Chen Z."/>
            <person name="Li J."/>
            <person name="Yang X."/>
            <person name="Yang X."/>
            <person name="Zhou J."/>
            <person name="Guo T."/>
            <person name="Zhao T."/>
            <person name="Huang S."/>
            <person name="Miao D."/>
            <person name="Khan W.U."/>
            <person name="Rao P."/>
            <person name="Ye M."/>
            <person name="Lei B."/>
            <person name="Liao W."/>
            <person name="Wang J."/>
            <person name="Ji L."/>
            <person name="Li Y."/>
            <person name="Guo B."/>
            <person name="Mustafa N.S."/>
            <person name="Li S."/>
            <person name="Yun Q."/>
            <person name="Keller S.R."/>
            <person name="Mao J."/>
            <person name="Zhang R."/>
            <person name="Strauss S.H."/>
        </authorList>
    </citation>
    <scope>NUCLEOTIDE SEQUENCE</scope>
    <source>
        <strain evidence="2">GM15</strain>
        <tissue evidence="2">Leaf</tissue>
    </source>
</reference>
<dbReference type="SMART" id="SM00612">
    <property type="entry name" value="Kelch"/>
    <property type="match status" value="3"/>
</dbReference>
<evidence type="ECO:0008006" key="4">
    <source>
        <dbReference type="Google" id="ProtNLM"/>
    </source>
</evidence>
<feature type="region of interest" description="Disordered" evidence="1">
    <location>
        <begin position="595"/>
        <end position="695"/>
    </location>
</feature>
<organism evidence="2 3">
    <name type="scientific">Populus tomentosa</name>
    <name type="common">Chinese white poplar</name>
    <dbReference type="NCBI Taxonomy" id="118781"/>
    <lineage>
        <taxon>Eukaryota</taxon>
        <taxon>Viridiplantae</taxon>
        <taxon>Streptophyta</taxon>
        <taxon>Embryophyta</taxon>
        <taxon>Tracheophyta</taxon>
        <taxon>Spermatophyta</taxon>
        <taxon>Magnoliopsida</taxon>
        <taxon>eudicotyledons</taxon>
        <taxon>Gunneridae</taxon>
        <taxon>Pentapetalae</taxon>
        <taxon>rosids</taxon>
        <taxon>fabids</taxon>
        <taxon>Malpighiales</taxon>
        <taxon>Salicaceae</taxon>
        <taxon>Saliceae</taxon>
        <taxon>Populus</taxon>
    </lineage>
</organism>
<evidence type="ECO:0000313" key="3">
    <source>
        <dbReference type="Proteomes" id="UP000886885"/>
    </source>
</evidence>
<dbReference type="Pfam" id="PF24681">
    <property type="entry name" value="Kelch_KLHDC2_KLHL20_DRC7"/>
    <property type="match status" value="1"/>
</dbReference>
<gene>
    <name evidence="2" type="ORF">POTOM_050404</name>
</gene>
<comment type="caution">
    <text evidence="2">The sequence shown here is derived from an EMBL/GenBank/DDBJ whole genome shotgun (WGS) entry which is preliminary data.</text>
</comment>
<dbReference type="Proteomes" id="UP000886885">
    <property type="component" value="Chromosome 15D"/>
</dbReference>